<keyword evidence="1" id="KW-1133">Transmembrane helix</keyword>
<organism evidence="2 3">
    <name type="scientific">Lysinimonas soli</name>
    <dbReference type="NCBI Taxonomy" id="1074233"/>
    <lineage>
        <taxon>Bacteria</taxon>
        <taxon>Bacillati</taxon>
        <taxon>Actinomycetota</taxon>
        <taxon>Actinomycetes</taxon>
        <taxon>Micrococcales</taxon>
        <taxon>Microbacteriaceae</taxon>
        <taxon>Lysinimonas</taxon>
    </lineage>
</organism>
<dbReference type="Pfam" id="PF18936">
    <property type="entry name" value="DUF5684"/>
    <property type="match status" value="1"/>
</dbReference>
<keyword evidence="1" id="KW-0472">Membrane</keyword>
<evidence type="ECO:0000313" key="3">
    <source>
        <dbReference type="Proteomes" id="UP001596039"/>
    </source>
</evidence>
<proteinExistence type="predicted"/>
<dbReference type="Proteomes" id="UP001596039">
    <property type="component" value="Unassembled WGS sequence"/>
</dbReference>
<accession>A0ABW0NSU5</accession>
<feature type="transmembrane region" description="Helical" evidence="1">
    <location>
        <begin position="101"/>
        <end position="121"/>
    </location>
</feature>
<reference evidence="3" key="1">
    <citation type="journal article" date="2019" name="Int. J. Syst. Evol. Microbiol.">
        <title>The Global Catalogue of Microorganisms (GCM) 10K type strain sequencing project: providing services to taxonomists for standard genome sequencing and annotation.</title>
        <authorList>
            <consortium name="The Broad Institute Genomics Platform"/>
            <consortium name="The Broad Institute Genome Sequencing Center for Infectious Disease"/>
            <person name="Wu L."/>
            <person name="Ma J."/>
        </authorList>
    </citation>
    <scope>NUCLEOTIDE SEQUENCE [LARGE SCALE GENOMIC DNA]</scope>
    <source>
        <strain evidence="3">CGMCC 4.6997</strain>
    </source>
</reference>
<evidence type="ECO:0000313" key="2">
    <source>
        <dbReference type="EMBL" id="MFC5502418.1"/>
    </source>
</evidence>
<comment type="caution">
    <text evidence="2">The sequence shown here is derived from an EMBL/GenBank/DDBJ whole genome shotgun (WGS) entry which is preliminary data.</text>
</comment>
<keyword evidence="3" id="KW-1185">Reference proteome</keyword>
<dbReference type="InterPro" id="IPR043739">
    <property type="entry name" value="DUF5684"/>
</dbReference>
<feature type="transmembrane region" description="Helical" evidence="1">
    <location>
        <begin position="71"/>
        <end position="89"/>
    </location>
</feature>
<feature type="transmembrane region" description="Helical" evidence="1">
    <location>
        <begin position="47"/>
        <end position="65"/>
    </location>
</feature>
<keyword evidence="1" id="KW-0812">Transmembrane</keyword>
<feature type="transmembrane region" description="Helical" evidence="1">
    <location>
        <begin position="20"/>
        <end position="40"/>
    </location>
</feature>
<sequence length="135" mass="14220">MFQLITDVDYSTSYSVGPTAGTIGSLVGYIILVIALWPVFRKAGFPGWGAIIPIYNTYVLVKIAGFHGATVLLFLIPIVNLVFGIIVAIRIGAAFGKGGAFSFFLLWLLSIIGYLIIGYGSSTYIGPGGKPAAAV</sequence>
<gene>
    <name evidence="2" type="ORF">ACFPJ4_09220</name>
</gene>
<dbReference type="EMBL" id="JBHSMG010000002">
    <property type="protein sequence ID" value="MFC5502418.1"/>
    <property type="molecule type" value="Genomic_DNA"/>
</dbReference>
<dbReference type="RefSeq" id="WP_386740113.1">
    <property type="nucleotide sequence ID" value="NZ_JBHSMG010000002.1"/>
</dbReference>
<evidence type="ECO:0000256" key="1">
    <source>
        <dbReference type="SAM" id="Phobius"/>
    </source>
</evidence>
<name>A0ABW0NSU5_9MICO</name>
<protein>
    <submittedName>
        <fullName evidence="2">DUF5684 domain-containing protein</fullName>
    </submittedName>
</protein>